<evidence type="ECO:0000313" key="2">
    <source>
        <dbReference type="EMBL" id="KJF39637.1"/>
    </source>
</evidence>
<dbReference type="PROSITE" id="PS51257">
    <property type="entry name" value="PROKAR_LIPOPROTEIN"/>
    <property type="match status" value="1"/>
</dbReference>
<name>A0A0D8IY74_9FIRM</name>
<dbReference type="AlphaFoldDB" id="A0A0D8IY74"/>
<keyword evidence="4" id="KW-1185">Reference proteome</keyword>
<accession>A0A0D8IY74</accession>
<organism evidence="2 4">
    <name type="scientific">Ruthenibacterium lactatiformans</name>
    <dbReference type="NCBI Taxonomy" id="1550024"/>
    <lineage>
        <taxon>Bacteria</taxon>
        <taxon>Bacillati</taxon>
        <taxon>Bacillota</taxon>
        <taxon>Clostridia</taxon>
        <taxon>Eubacteriales</taxon>
        <taxon>Oscillospiraceae</taxon>
        <taxon>Ruthenibacterium</taxon>
    </lineage>
</organism>
<reference evidence="3 5" key="2">
    <citation type="submission" date="2015-10" db="EMBL/GenBank/DDBJ databases">
        <title>A novel member of the family Ruminococcaceae isolated from human faeces.</title>
        <authorList>
            <person name="Shkoporov A.N."/>
            <person name="Chaplin A.V."/>
            <person name="Motuzova O.V."/>
            <person name="Kafarskaia L.I."/>
            <person name="Efimov B.A."/>
        </authorList>
    </citation>
    <scope>NUCLEOTIDE SEQUENCE [LARGE SCALE GENOMIC DNA]</scope>
    <source>
        <strain evidence="3 5">668</strain>
    </source>
</reference>
<dbReference type="EMBL" id="JXXK01000015">
    <property type="protein sequence ID" value="KJF39637.1"/>
    <property type="molecule type" value="Genomic_DNA"/>
</dbReference>
<feature type="signal peptide" evidence="1">
    <location>
        <begin position="1"/>
        <end position="22"/>
    </location>
</feature>
<reference evidence="2" key="1">
    <citation type="submission" date="2015-02" db="EMBL/GenBank/DDBJ databases">
        <title>A novel member of the family Ruminococcaceae isolated from human feces.</title>
        <authorList>
            <person name="Shkoporov A.N."/>
            <person name="Chaplin A.V."/>
            <person name="Motuzova O.V."/>
            <person name="Kafarskaia L.I."/>
            <person name="Khokhlova E.V."/>
            <person name="Efimov B.A."/>
        </authorList>
    </citation>
    <scope>NUCLEOTIDE SEQUENCE [LARGE SCALE GENOMIC DNA]</scope>
    <source>
        <strain evidence="2">585-1</strain>
    </source>
</reference>
<dbReference type="EMBL" id="LMUA01000005">
    <property type="protein sequence ID" value="KUE77072.1"/>
    <property type="molecule type" value="Genomic_DNA"/>
</dbReference>
<dbReference type="Proteomes" id="UP000032483">
    <property type="component" value="Unassembled WGS sequence"/>
</dbReference>
<dbReference type="Proteomes" id="UP000053433">
    <property type="component" value="Unassembled WGS sequence"/>
</dbReference>
<evidence type="ECO:0000313" key="5">
    <source>
        <dbReference type="Proteomes" id="UP000053433"/>
    </source>
</evidence>
<proteinExistence type="predicted"/>
<evidence type="ECO:0000313" key="3">
    <source>
        <dbReference type="EMBL" id="KUE77072.1"/>
    </source>
</evidence>
<sequence length="290" mass="31299">MKKKIVWLLCSALLLTILSACGGNDDAPKGRGNNVPTSVSSAVTAPVRSTTLAVTVANVSGYNFQELYVSPTGTNNWGEDHLGSTSILKNNGSYDITLARYDFENYDVLIIDEDGDEYEFKYVPLVDGCEMQIGFDENGVPGVVVVGADGTENYVSGTLNGSSGATGGGETVVVQEQQQTVTGTGYDTNGQFVFEVYNNSAYDIYALYIGVINASSDHDIDVLPQILPANSSTTIVGQATMGDWSQTEWTLYVEDVDGDTSASFDSFNPWTVSYVDIYWQGDSYVCDFTY</sequence>
<protein>
    <submittedName>
        <fullName evidence="2">Uncharacterized protein</fullName>
    </submittedName>
</protein>
<keyword evidence="1" id="KW-0732">Signal</keyword>
<accession>A0A0W7TTD3</accession>
<comment type="caution">
    <text evidence="2">The sequence shown here is derived from an EMBL/GenBank/DDBJ whole genome shotgun (WGS) entry which is preliminary data.</text>
</comment>
<evidence type="ECO:0000256" key="1">
    <source>
        <dbReference type="SAM" id="SignalP"/>
    </source>
</evidence>
<feature type="chain" id="PRO_5038291011" evidence="1">
    <location>
        <begin position="23"/>
        <end position="290"/>
    </location>
</feature>
<evidence type="ECO:0000313" key="4">
    <source>
        <dbReference type="Proteomes" id="UP000032483"/>
    </source>
</evidence>
<gene>
    <name evidence="3" type="ORF">ASJ35_05780</name>
    <name evidence="2" type="ORF">TQ39_11385</name>
</gene>